<dbReference type="Gene3D" id="1.25.40.10">
    <property type="entry name" value="Tetratricopeptide repeat domain"/>
    <property type="match status" value="3"/>
</dbReference>
<dbReference type="OrthoDB" id="9991317at2759"/>
<dbReference type="STRING" id="741276.A0A2S5B9S7"/>
<dbReference type="AlphaFoldDB" id="A0A2S5B9S7"/>
<reference evidence="3 4" key="1">
    <citation type="journal article" date="2018" name="Front. Microbiol.">
        <title>Prospects for Fungal Bioremediation of Acidic Radioactive Waste Sites: Characterization and Genome Sequence of Rhodotorula taiwanensis MD1149.</title>
        <authorList>
            <person name="Tkavc R."/>
            <person name="Matrosova V.Y."/>
            <person name="Grichenko O.E."/>
            <person name="Gostincar C."/>
            <person name="Volpe R.P."/>
            <person name="Klimenkova P."/>
            <person name="Gaidamakova E.K."/>
            <person name="Zhou C.E."/>
            <person name="Stewart B.J."/>
            <person name="Lyman M.G."/>
            <person name="Malfatti S.A."/>
            <person name="Rubinfeld B."/>
            <person name="Courtot M."/>
            <person name="Singh J."/>
            <person name="Dalgard C.L."/>
            <person name="Hamilton T."/>
            <person name="Frey K.G."/>
            <person name="Gunde-Cimerman N."/>
            <person name="Dugan L."/>
            <person name="Daly M.J."/>
        </authorList>
    </citation>
    <scope>NUCLEOTIDE SEQUENCE [LARGE SCALE GENOMIC DNA]</scope>
    <source>
        <strain evidence="3 4">MD1149</strain>
    </source>
</reference>
<dbReference type="GO" id="GO:0006383">
    <property type="term" value="P:transcription by RNA polymerase III"/>
    <property type="evidence" value="ECO:0007669"/>
    <property type="project" value="InterPro"/>
</dbReference>
<comment type="caution">
    <text evidence="3">The sequence shown here is derived from an EMBL/GenBank/DDBJ whole genome shotgun (WGS) entry which is preliminary data.</text>
</comment>
<dbReference type="GO" id="GO:0000127">
    <property type="term" value="C:transcription factor TFIIIC complex"/>
    <property type="evidence" value="ECO:0007669"/>
    <property type="project" value="TreeGrafter"/>
</dbReference>
<evidence type="ECO:0000256" key="2">
    <source>
        <dbReference type="SAM" id="MobiDB-lite"/>
    </source>
</evidence>
<dbReference type="InterPro" id="IPR039340">
    <property type="entry name" value="Tfc4/TFIIIC-102/Sfc4"/>
</dbReference>
<evidence type="ECO:0000256" key="1">
    <source>
        <dbReference type="PROSITE-ProRule" id="PRU00339"/>
    </source>
</evidence>
<feature type="compositionally biased region" description="Gly residues" evidence="2">
    <location>
        <begin position="117"/>
        <end position="127"/>
    </location>
</feature>
<dbReference type="InterPro" id="IPR011990">
    <property type="entry name" value="TPR-like_helical_dom_sf"/>
</dbReference>
<dbReference type="InterPro" id="IPR019734">
    <property type="entry name" value="TPR_rpt"/>
</dbReference>
<dbReference type="Pfam" id="PF13181">
    <property type="entry name" value="TPR_8"/>
    <property type="match status" value="1"/>
</dbReference>
<evidence type="ECO:0000313" key="3">
    <source>
        <dbReference type="EMBL" id="POY73527.1"/>
    </source>
</evidence>
<feature type="compositionally biased region" description="Basic residues" evidence="2">
    <location>
        <begin position="198"/>
        <end position="212"/>
    </location>
</feature>
<protein>
    <recommendedName>
        <fullName evidence="5">TPR-like protein</fullName>
    </recommendedName>
</protein>
<feature type="repeat" description="TPR" evidence="1">
    <location>
        <begin position="556"/>
        <end position="589"/>
    </location>
</feature>
<feature type="region of interest" description="Disordered" evidence="2">
    <location>
        <begin position="198"/>
        <end position="220"/>
    </location>
</feature>
<feature type="compositionally biased region" description="Acidic residues" evidence="2">
    <location>
        <begin position="924"/>
        <end position="936"/>
    </location>
</feature>
<accession>A0A2S5B9S7</accession>
<proteinExistence type="predicted"/>
<gene>
    <name evidence="3" type="ORF">BMF94_3464</name>
</gene>
<feature type="compositionally biased region" description="Acidic residues" evidence="2">
    <location>
        <begin position="51"/>
        <end position="61"/>
    </location>
</feature>
<evidence type="ECO:0000313" key="4">
    <source>
        <dbReference type="Proteomes" id="UP000237144"/>
    </source>
</evidence>
<dbReference type="EMBL" id="PJQD01000036">
    <property type="protein sequence ID" value="POY73527.1"/>
    <property type="molecule type" value="Genomic_DNA"/>
</dbReference>
<dbReference type="Pfam" id="PF14559">
    <property type="entry name" value="TPR_19"/>
    <property type="match status" value="1"/>
</dbReference>
<keyword evidence="4" id="KW-1185">Reference proteome</keyword>
<sequence length="1110" mass="124233">MDDLFPNLQGFTPRASTSKQPAAGFALDPALASTGGTTAPRQALGGRGEDDAYWDDDDDAGDGNLFDSTTGTAPRRRASVASSNDGDDDDDEDDEDATESETDAEDEYAAATQGQGRARGTGGGNGKGKGRAVDHDQTFRLDEQADEDLDRLISAIRESNSTQVGGSTALGREFDRSIADELDAFDPEMMENLTVGVKGRKKRKGGRNRGRRAAADVEPSPEVKRLIGQANQAYAEGSLDTAVELLTEVVRIDPIIKVSWYTLATIYEEKGDQEKAVQCKIVATHLLGKDQAATEWASLGRECRQIGLIQQAIYCFTQAIKADKEDVDTMWDRAVLLKLSDAKSMAIKAFTALLTVLPHDPGVLRQVAPLLADTQQYARATSLLLAAFAYYRSACPVVTPDTVERLNTYGYSDLEMLADFLLAQRAYKEVVRVIRQGVRWLQGREKESGWDQMLDDREYDEERHVREGWEKGDAYFEDEPTYELDVRLRSRLGLARLGLVQLDEAQHHFEIVMSEDVAQFPELFGAIGEAFFERKMYDSALEVYHAIAESEETNGPTVWSKIGQIHQAQGDYEDAKECFENVVEEEPDNMEAKLALAKCLEQLGDPSRALLYIKEVIERRQAREDATSEGADGKRRNRRYTTKEERAAARTTQENAERERHAEFILAFSKLQDLDTAVAAGEEEAISRYLEIATGLIDSFRSTRQLFPGDFRKKFTGVLSSYRGRRGRKTQAQQMDDEADMMANRLERTMIAEEDNEVEEHTFRGLHFDEWVSFILKYCFLLASIEEIELAADVLLHVREAGVFRQVEARQNALRWGLIACYHRAGMFEQLVAEFRHFLLVYPSQTEPLRLFLALVSKGQSAIEAFNGTRLLKFAIRQLKLVQVAATGHSADDGPKTGAARGDSSPIVDRKGKGKERAVNQDAAADDGADDDDEDGDRLPEHGHAFKPTKLSPVWFAVYGMMLHVSQSYQPAIIYLLRSYEIDKKQPLVNLTLATAYLQRAMTRKTDNRQHQIAQGFAFLDQYRRLRGPCPETEYNLARAFHHLGLQSHAIKHYEATLDMIARNDEMAVDDETRIPSDLSLATAYNLVTLYSMSNLPDLARGIAETWLTA</sequence>
<dbReference type="Proteomes" id="UP000237144">
    <property type="component" value="Unassembled WGS sequence"/>
</dbReference>
<feature type="region of interest" description="Disordered" evidence="2">
    <location>
        <begin position="622"/>
        <end position="656"/>
    </location>
</feature>
<feature type="region of interest" description="Disordered" evidence="2">
    <location>
        <begin position="889"/>
        <end position="945"/>
    </location>
</feature>
<name>A0A2S5B9S7_9BASI</name>
<dbReference type="PANTHER" id="PTHR23082:SF0">
    <property type="entry name" value="GENERAL TRANSCRIPTION FACTOR 3C POLYPEPTIDE 3"/>
    <property type="match status" value="1"/>
</dbReference>
<organism evidence="3 4">
    <name type="scientific">Rhodotorula taiwanensis</name>
    <dbReference type="NCBI Taxonomy" id="741276"/>
    <lineage>
        <taxon>Eukaryota</taxon>
        <taxon>Fungi</taxon>
        <taxon>Dikarya</taxon>
        <taxon>Basidiomycota</taxon>
        <taxon>Pucciniomycotina</taxon>
        <taxon>Microbotryomycetes</taxon>
        <taxon>Sporidiobolales</taxon>
        <taxon>Sporidiobolaceae</taxon>
        <taxon>Rhodotorula</taxon>
    </lineage>
</organism>
<dbReference type="PROSITE" id="PS50005">
    <property type="entry name" value="TPR"/>
    <property type="match status" value="1"/>
</dbReference>
<feature type="compositionally biased region" description="Basic and acidic residues" evidence="2">
    <location>
        <begin position="908"/>
        <end position="919"/>
    </location>
</feature>
<feature type="compositionally biased region" description="Acidic residues" evidence="2">
    <location>
        <begin position="85"/>
        <end position="108"/>
    </location>
</feature>
<dbReference type="SMART" id="SM00028">
    <property type="entry name" value="TPR"/>
    <property type="match status" value="8"/>
</dbReference>
<feature type="compositionally biased region" description="Basic and acidic residues" evidence="2">
    <location>
        <begin position="622"/>
        <end position="634"/>
    </location>
</feature>
<evidence type="ECO:0008006" key="5">
    <source>
        <dbReference type="Google" id="ProtNLM"/>
    </source>
</evidence>
<keyword evidence="1" id="KW-0802">TPR repeat</keyword>
<feature type="region of interest" description="Disordered" evidence="2">
    <location>
        <begin position="1"/>
        <end position="137"/>
    </location>
</feature>
<dbReference type="PANTHER" id="PTHR23082">
    <property type="entry name" value="TRANSCRIPTION INITIATION FACTOR IIIC TFIIIC , POLYPEPTIDE 3-RELATED"/>
    <property type="match status" value="1"/>
</dbReference>
<dbReference type="SUPFAM" id="SSF48452">
    <property type="entry name" value="TPR-like"/>
    <property type="match status" value="2"/>
</dbReference>